<dbReference type="GO" id="GO:0046872">
    <property type="term" value="F:metal ion binding"/>
    <property type="evidence" value="ECO:0007669"/>
    <property type="project" value="UniProtKB-UniRule"/>
</dbReference>
<keyword evidence="4 7" id="KW-0378">Hydrolase</keyword>
<dbReference type="AlphaFoldDB" id="A0A5A8CPP9"/>
<name>A0A5A8CPP9_CAFRO</name>
<evidence type="ECO:0000256" key="6">
    <source>
        <dbReference type="ARBA" id="ARBA00048809"/>
    </source>
</evidence>
<evidence type="ECO:0000256" key="3">
    <source>
        <dbReference type="ARBA" id="ARBA00022723"/>
    </source>
</evidence>
<dbReference type="OMA" id="INMWSNC"/>
<comment type="catalytic activity">
    <reaction evidence="6 7">
        <text>beta-D-fructose 6-phosphate = dihydroxyacetone + D-glyceraldehyde 3-phosphate</text>
        <dbReference type="Rhea" id="RHEA:28002"/>
        <dbReference type="ChEBI" id="CHEBI:16016"/>
        <dbReference type="ChEBI" id="CHEBI:57634"/>
        <dbReference type="ChEBI" id="CHEBI:59776"/>
    </reaction>
</comment>
<dbReference type="GO" id="GO:0097023">
    <property type="term" value="F:fructose 6-phosphate aldolase activity"/>
    <property type="evidence" value="ECO:0007669"/>
    <property type="project" value="RHEA"/>
</dbReference>
<evidence type="ECO:0000256" key="1">
    <source>
        <dbReference type="ARBA" id="ARBA00001326"/>
    </source>
</evidence>
<keyword evidence="3 7" id="KW-0479">Metal-binding</keyword>
<evidence type="ECO:0000256" key="8">
    <source>
        <dbReference type="SAM" id="MobiDB-lite"/>
    </source>
</evidence>
<feature type="domain" description="Damage-control phosphatase ARMT1-like metal-binding" evidence="9">
    <location>
        <begin position="34"/>
        <end position="405"/>
    </location>
</feature>
<protein>
    <recommendedName>
        <fullName evidence="7">Sugar phosphate phosphatase</fullName>
        <ecNumber evidence="7">3.1.3.-</ecNumber>
    </recommendedName>
</protein>
<feature type="region of interest" description="Disordered" evidence="8">
    <location>
        <begin position="1"/>
        <end position="24"/>
    </location>
</feature>
<sequence length="434" mass="45473">MAAAGSGEGAQPLRPPQLRGIDGKGTFTHTSLAVRLPSIVKELAERLRLNAPGVPSGVIDELRRLADRIAADEPLAELKAPFNSDYNQHLRSAVAADAAAAATEEATAAAVLGGTKGEHGSALARGSWLSLPWWLTEHWAYRCILEIVRPRCGDDFDPFQWHKKEATDHALGALRADLPTIAASGKDLAPLIVRSLWGNRADLSLTAGVVTAEHHSATDAVLLHDDCAAAAPLLASARSVVWVLDNCGLELLVDLAVVARLLARGTSVALHCKPDPVFVSDVMPKDIPLAIEALRGCCKEGAAAAATLESAMAAGPGAAQLSVLAHDYYVSPAEGIDMPSDVRALYAASDMVVVKGDANYRRVTGDRHWSALASMAGQVAPWAPAPLLLLRTLKSGTLAGLTEAELSAGEALGPDWRVSGKCGVIQLVAAPRSE</sequence>
<dbReference type="GO" id="GO:0006974">
    <property type="term" value="P:DNA damage response"/>
    <property type="evidence" value="ECO:0007669"/>
    <property type="project" value="TreeGrafter"/>
</dbReference>
<dbReference type="InterPro" id="IPR039763">
    <property type="entry name" value="ARMT1"/>
</dbReference>
<reference evidence="10 11" key="1">
    <citation type="submission" date="2019-07" db="EMBL/GenBank/DDBJ databases">
        <title>Genomes of Cafeteria roenbergensis.</title>
        <authorList>
            <person name="Fischer M.G."/>
            <person name="Hackl T."/>
            <person name="Roman M."/>
        </authorList>
    </citation>
    <scope>NUCLEOTIDE SEQUENCE [LARGE SCALE GENOMIC DNA]</scope>
    <source>
        <strain evidence="10 11">BVI</strain>
    </source>
</reference>
<dbReference type="PANTHER" id="PTHR12260:SF6">
    <property type="entry name" value="DAMAGE-CONTROL PHOSPHATASE ARMT1"/>
    <property type="match status" value="1"/>
</dbReference>
<comment type="similarity">
    <text evidence="2 7">Belongs to the damage-control phosphatase family. Sugar phosphate phosphatase III subfamily.</text>
</comment>
<comment type="function">
    <text evidence="7">Metal-dependent phosphatase that shows phosphatase activity against several substrates, including fructose-1-phosphate and fructose-6-phosphate. Its preference for fructose-1-phosphate, a strong glycating agent that causes DNA damage rather than a canonical yeast metabolite, suggests a damage-control function in hexose phosphate metabolism.</text>
</comment>
<comment type="cofactor">
    <cofactor evidence="7">
        <name>Mn(2+)</name>
        <dbReference type="ChEBI" id="CHEBI:29035"/>
    </cofactor>
    <cofactor evidence="7">
        <name>Ni(2+)</name>
        <dbReference type="ChEBI" id="CHEBI:49786"/>
    </cofactor>
</comment>
<dbReference type="EC" id="3.1.3.-" evidence="7"/>
<evidence type="ECO:0000313" key="10">
    <source>
        <dbReference type="EMBL" id="KAA0155023.1"/>
    </source>
</evidence>
<dbReference type="Proteomes" id="UP000323011">
    <property type="component" value="Unassembled WGS sequence"/>
</dbReference>
<dbReference type="Pfam" id="PF01937">
    <property type="entry name" value="ARMT1-like_dom"/>
    <property type="match status" value="1"/>
</dbReference>
<dbReference type="EMBL" id="VLTN01000009">
    <property type="protein sequence ID" value="KAA0155023.1"/>
    <property type="molecule type" value="Genomic_DNA"/>
</dbReference>
<dbReference type="InterPro" id="IPR036075">
    <property type="entry name" value="ARMT-1-like_metal-bd_sf"/>
</dbReference>
<evidence type="ECO:0000259" key="9">
    <source>
        <dbReference type="Pfam" id="PF01937"/>
    </source>
</evidence>
<evidence type="ECO:0000256" key="7">
    <source>
        <dbReference type="RuleBase" id="RU367030"/>
    </source>
</evidence>
<organism evidence="10 11">
    <name type="scientific">Cafeteria roenbergensis</name>
    <name type="common">Marine flagellate</name>
    <dbReference type="NCBI Taxonomy" id="33653"/>
    <lineage>
        <taxon>Eukaryota</taxon>
        <taxon>Sar</taxon>
        <taxon>Stramenopiles</taxon>
        <taxon>Bigyra</taxon>
        <taxon>Opalozoa</taxon>
        <taxon>Bicosoecida</taxon>
        <taxon>Cafeteriaceae</taxon>
        <taxon>Cafeteria</taxon>
    </lineage>
</organism>
<evidence type="ECO:0000256" key="5">
    <source>
        <dbReference type="ARBA" id="ARBA00023211"/>
    </source>
</evidence>
<evidence type="ECO:0000256" key="4">
    <source>
        <dbReference type="ARBA" id="ARBA00022801"/>
    </source>
</evidence>
<dbReference type="Gene3D" id="3.40.50.10880">
    <property type="entry name" value="Uncharacterised protein PF01937, DUF89, domain 3"/>
    <property type="match status" value="1"/>
</dbReference>
<dbReference type="Gene3D" id="1.20.930.60">
    <property type="match status" value="1"/>
</dbReference>
<keyword evidence="11" id="KW-1185">Reference proteome</keyword>
<comment type="domain">
    <text evidence="7">Subfamily III proteins have a conserved RTxK motif about 40-50 residues from the C-terminus; the threonine may be replaced by serine or cysteine.</text>
</comment>
<evidence type="ECO:0000256" key="2">
    <source>
        <dbReference type="ARBA" id="ARBA00009519"/>
    </source>
</evidence>
<proteinExistence type="inferred from homology"/>
<gene>
    <name evidence="10" type="ORF">FNF29_02165</name>
</gene>
<dbReference type="GO" id="GO:0103026">
    <property type="term" value="F:fructose-1-phosphatase activity"/>
    <property type="evidence" value="ECO:0007669"/>
    <property type="project" value="RHEA"/>
</dbReference>
<keyword evidence="5 7" id="KW-0464">Manganese</keyword>
<accession>A0A5A8CPP9</accession>
<comment type="caution">
    <text evidence="10">The sequence shown here is derived from an EMBL/GenBank/DDBJ whole genome shotgun (WGS) entry which is preliminary data.</text>
</comment>
<comment type="catalytic activity">
    <reaction evidence="1 7">
        <text>beta-D-fructose 1-phosphate + H2O = D-fructose + phosphate</text>
        <dbReference type="Rhea" id="RHEA:35603"/>
        <dbReference type="ChEBI" id="CHEBI:15377"/>
        <dbReference type="ChEBI" id="CHEBI:37721"/>
        <dbReference type="ChEBI" id="CHEBI:43474"/>
        <dbReference type="ChEBI" id="CHEBI:138881"/>
    </reaction>
</comment>
<dbReference type="InterPro" id="IPR002791">
    <property type="entry name" value="ARMT1-like_metal-bd"/>
</dbReference>
<dbReference type="GO" id="GO:0005634">
    <property type="term" value="C:nucleus"/>
    <property type="evidence" value="ECO:0007669"/>
    <property type="project" value="TreeGrafter"/>
</dbReference>
<dbReference type="SUPFAM" id="SSF111321">
    <property type="entry name" value="AF1104-like"/>
    <property type="match status" value="1"/>
</dbReference>
<evidence type="ECO:0000313" key="11">
    <source>
        <dbReference type="Proteomes" id="UP000323011"/>
    </source>
</evidence>
<dbReference type="PANTHER" id="PTHR12260">
    <property type="entry name" value="DAMAGE-CONTROL PHOSPHATASE ARMT1"/>
    <property type="match status" value="1"/>
</dbReference>